<keyword evidence="2" id="KW-1185">Reference proteome</keyword>
<comment type="caution">
    <text evidence="1">The sequence shown here is derived from an EMBL/GenBank/DDBJ whole genome shotgun (WGS) entry which is preliminary data.</text>
</comment>
<reference evidence="1 2" key="1">
    <citation type="submission" date="2024-04" db="EMBL/GenBank/DDBJ databases">
        <title>Draft genome sequence of Sessilibacter corallicola NBRC 116591.</title>
        <authorList>
            <person name="Miyakawa T."/>
            <person name="Kusuya Y."/>
            <person name="Miura T."/>
        </authorList>
    </citation>
    <scope>NUCLEOTIDE SEQUENCE [LARGE SCALE GENOMIC DNA]</scope>
    <source>
        <strain evidence="1 2">KU-00831-HH</strain>
    </source>
</reference>
<dbReference type="Pfam" id="PF06073">
    <property type="entry name" value="DUF934"/>
    <property type="match status" value="1"/>
</dbReference>
<dbReference type="EMBL" id="BAABWN010000012">
    <property type="protein sequence ID" value="GAA6169437.1"/>
    <property type="molecule type" value="Genomic_DNA"/>
</dbReference>
<protein>
    <submittedName>
        <fullName evidence="1">DUF934 domain-containing protein</fullName>
    </submittedName>
</protein>
<name>A0ABQ0ACQ7_9GAMM</name>
<sequence length="164" mass="18250">MPKLINNGVLEENVWQTISEPTDVASLPEGKVLLPLAFVQANIDEITISKDNLGIIILPADSAEDSAPLLDKVSVVAFEFQNFMDGRGFSQARIVREELGFKGEVRATGQFIRDQLLYLKRCGFNAFEFGDESVDVEAALASLSDFTEYYQAGVDEPKPLYQRR</sequence>
<gene>
    <name evidence="1" type="ORF">NBRC116591_32480</name>
</gene>
<dbReference type="RefSeq" id="WP_353303962.1">
    <property type="nucleotide sequence ID" value="NZ_BAABWN010000012.1"/>
</dbReference>
<accession>A0ABQ0ACQ7</accession>
<organism evidence="1 2">
    <name type="scientific">Sessilibacter corallicola</name>
    <dbReference type="NCBI Taxonomy" id="2904075"/>
    <lineage>
        <taxon>Bacteria</taxon>
        <taxon>Pseudomonadati</taxon>
        <taxon>Pseudomonadota</taxon>
        <taxon>Gammaproteobacteria</taxon>
        <taxon>Cellvibrionales</taxon>
        <taxon>Cellvibrionaceae</taxon>
        <taxon>Sessilibacter</taxon>
    </lineage>
</organism>
<dbReference type="InterPro" id="IPR008318">
    <property type="entry name" value="UCP030820"/>
</dbReference>
<dbReference type="Proteomes" id="UP001465153">
    <property type="component" value="Unassembled WGS sequence"/>
</dbReference>
<evidence type="ECO:0000313" key="1">
    <source>
        <dbReference type="EMBL" id="GAA6169437.1"/>
    </source>
</evidence>
<proteinExistence type="predicted"/>
<evidence type="ECO:0000313" key="2">
    <source>
        <dbReference type="Proteomes" id="UP001465153"/>
    </source>
</evidence>
<dbReference type="PIRSF" id="PIRSF030820">
    <property type="entry name" value="UCP030820"/>
    <property type="match status" value="1"/>
</dbReference>